<dbReference type="GeneID" id="25990824"/>
<dbReference type="EMBL" id="ALBS01000056">
    <property type="protein sequence ID" value="EJT51461.1"/>
    <property type="molecule type" value="Genomic_DNA"/>
</dbReference>
<sequence length="161" mass="17300">MEAVAPRVVEGSHSVDSQRSFSLAFGHSELALDWRTPHAAPEATGDRGAAWRRRLAPSLALTTPGASYLCWSSAQFCLADVFVIPGLTRAGEGDGAGLRRVCKGPLNLFRKGRIVARAALVNWVREFFSGAGYSNAHFEYCATLYETAFDSGLGVSHGLII</sequence>
<gene>
    <name evidence="1" type="ORF">A1Q1_07312</name>
</gene>
<organism evidence="1 2">
    <name type="scientific">Trichosporon asahii var. asahii (strain ATCC 90039 / CBS 2479 / JCM 2466 / KCTC 7840 / NBRC 103889/ NCYC 2677 / UAMH 7654)</name>
    <name type="common">Yeast</name>
    <dbReference type="NCBI Taxonomy" id="1186058"/>
    <lineage>
        <taxon>Eukaryota</taxon>
        <taxon>Fungi</taxon>
        <taxon>Dikarya</taxon>
        <taxon>Basidiomycota</taxon>
        <taxon>Agaricomycotina</taxon>
        <taxon>Tremellomycetes</taxon>
        <taxon>Trichosporonales</taxon>
        <taxon>Trichosporonaceae</taxon>
        <taxon>Trichosporon</taxon>
    </lineage>
</organism>
<dbReference type="VEuPathDB" id="FungiDB:A1Q1_07312"/>
<dbReference type="HOGENOM" id="CLU_1644915_0_0_1"/>
<evidence type="ECO:0000313" key="2">
    <source>
        <dbReference type="Proteomes" id="UP000002748"/>
    </source>
</evidence>
<dbReference type="AlphaFoldDB" id="J5TL98"/>
<protein>
    <submittedName>
        <fullName evidence="1">Uncharacterized protein</fullName>
    </submittedName>
</protein>
<dbReference type="KEGG" id="tasa:A1Q1_07312"/>
<dbReference type="RefSeq" id="XP_014183023.1">
    <property type="nucleotide sequence ID" value="XM_014327548.1"/>
</dbReference>
<evidence type="ECO:0000313" key="1">
    <source>
        <dbReference type="EMBL" id="EJT51461.1"/>
    </source>
</evidence>
<comment type="caution">
    <text evidence="1">The sequence shown here is derived from an EMBL/GenBank/DDBJ whole genome shotgun (WGS) entry which is preliminary data.</text>
</comment>
<reference evidence="1 2" key="1">
    <citation type="journal article" date="2012" name="Eukaryot. Cell">
        <title>Draft genome sequence of CBS 2479, the standard type strain of Trichosporon asahii.</title>
        <authorList>
            <person name="Yang R.Y."/>
            <person name="Li H.T."/>
            <person name="Zhu H."/>
            <person name="Zhou G.P."/>
            <person name="Wang M."/>
            <person name="Wang L."/>
        </authorList>
    </citation>
    <scope>NUCLEOTIDE SEQUENCE [LARGE SCALE GENOMIC DNA]</scope>
    <source>
        <strain evidence="2">ATCC 90039 / CBS 2479 / JCM 2466 / KCTC 7840 / NCYC 2677 / UAMH 7654</strain>
    </source>
</reference>
<name>J5TL98_TRIAS</name>
<proteinExistence type="predicted"/>
<dbReference type="Proteomes" id="UP000002748">
    <property type="component" value="Unassembled WGS sequence"/>
</dbReference>
<accession>J5TL98</accession>